<gene>
    <name evidence="1" type="ORF">SAMN05444142_101197</name>
</gene>
<sequence length="98" mass="10596">MKISFTPMRRDPGMVLSCDGDRLTVNGETFDFSSLAEGATLSRDTLEPDWLASDVRRRDGVVELTVILPHGPTAPEETLFPAPVVVETGPVPLPPYSG</sequence>
<keyword evidence="2" id="KW-1185">Reference proteome</keyword>
<dbReference type="Proteomes" id="UP000324252">
    <property type="component" value="Unassembled WGS sequence"/>
</dbReference>
<accession>A0A1H0CPM0</accession>
<dbReference type="RefSeq" id="WP_149786888.1">
    <property type="nucleotide sequence ID" value="NZ_FNIO01000001.1"/>
</dbReference>
<evidence type="ECO:0000313" key="2">
    <source>
        <dbReference type="Proteomes" id="UP000324252"/>
    </source>
</evidence>
<reference evidence="1 2" key="1">
    <citation type="submission" date="2016-11" db="EMBL/GenBank/DDBJ databases">
        <authorList>
            <person name="Varghese N."/>
            <person name="Submissions S."/>
        </authorList>
    </citation>
    <scope>NUCLEOTIDE SEQUENCE [LARGE SCALE GENOMIC DNA]</scope>
    <source>
        <strain evidence="1 2">DSM 29620</strain>
    </source>
</reference>
<dbReference type="OrthoDB" id="8373799at2"/>
<name>A0A1H0CPM0_9RHOB</name>
<dbReference type="AlphaFoldDB" id="A0A1H0CPM0"/>
<protein>
    <submittedName>
        <fullName evidence="1">Uncharacterized protein</fullName>
    </submittedName>
</protein>
<dbReference type="EMBL" id="FQZZ01000001">
    <property type="protein sequence ID" value="SHJ42249.1"/>
    <property type="molecule type" value="Genomic_DNA"/>
</dbReference>
<evidence type="ECO:0000313" key="1">
    <source>
        <dbReference type="EMBL" id="SHJ42249.1"/>
    </source>
</evidence>
<proteinExistence type="predicted"/>
<organism evidence="1 2">
    <name type="scientific">Lutimaribacter pacificus</name>
    <dbReference type="NCBI Taxonomy" id="391948"/>
    <lineage>
        <taxon>Bacteria</taxon>
        <taxon>Pseudomonadati</taxon>
        <taxon>Pseudomonadota</taxon>
        <taxon>Alphaproteobacteria</taxon>
        <taxon>Rhodobacterales</taxon>
        <taxon>Roseobacteraceae</taxon>
        <taxon>Lutimaribacter</taxon>
    </lineage>
</organism>